<dbReference type="InterPro" id="IPR006698">
    <property type="entry name" value="UPF0229"/>
</dbReference>
<dbReference type="Proteomes" id="UP000524246">
    <property type="component" value="Unassembled WGS sequence"/>
</dbReference>
<dbReference type="PANTHER" id="PTHR30510:SF2">
    <property type="entry name" value="UPF0229 PROTEIN YEAH"/>
    <property type="match status" value="1"/>
</dbReference>
<organism evidence="1 2">
    <name type="scientific">SAR324 cluster bacterium</name>
    <dbReference type="NCBI Taxonomy" id="2024889"/>
    <lineage>
        <taxon>Bacteria</taxon>
        <taxon>Deltaproteobacteria</taxon>
        <taxon>SAR324 cluster</taxon>
    </lineage>
</organism>
<dbReference type="SUPFAM" id="SSF53300">
    <property type="entry name" value="vWA-like"/>
    <property type="match status" value="1"/>
</dbReference>
<comment type="caution">
    <text evidence="1">The sequence shown here is derived from an EMBL/GenBank/DDBJ whole genome shotgun (WGS) entry which is preliminary data.</text>
</comment>
<proteinExistence type="predicted"/>
<gene>
    <name evidence="1" type="ORF">GYA55_05635</name>
</gene>
<dbReference type="PANTHER" id="PTHR30510">
    <property type="entry name" value="UPF0229 PROTEIN YEAH"/>
    <property type="match status" value="1"/>
</dbReference>
<dbReference type="Pfam" id="PF04285">
    <property type="entry name" value="DUF444"/>
    <property type="match status" value="1"/>
</dbReference>
<reference evidence="1 2" key="1">
    <citation type="journal article" date="2020" name="Biotechnol. Biofuels">
        <title>New insights from the biogas microbiome by comprehensive genome-resolved metagenomics of nearly 1600 species originating from multiple anaerobic digesters.</title>
        <authorList>
            <person name="Campanaro S."/>
            <person name="Treu L."/>
            <person name="Rodriguez-R L.M."/>
            <person name="Kovalovszki A."/>
            <person name="Ziels R.M."/>
            <person name="Maus I."/>
            <person name="Zhu X."/>
            <person name="Kougias P.G."/>
            <person name="Basile A."/>
            <person name="Luo G."/>
            <person name="Schluter A."/>
            <person name="Konstantinidis K.T."/>
            <person name="Angelidaki I."/>
        </authorList>
    </citation>
    <scope>NUCLEOTIDE SEQUENCE [LARGE SCALE GENOMIC DNA]</scope>
    <source>
        <strain evidence="1">AS27yjCOA_65</strain>
    </source>
</reference>
<accession>A0A7X9IJH3</accession>
<dbReference type="EMBL" id="JAAZON010000236">
    <property type="protein sequence ID" value="NMC62635.1"/>
    <property type="molecule type" value="Genomic_DNA"/>
</dbReference>
<dbReference type="AlphaFoldDB" id="A0A7X9IJH3"/>
<sequence length="201" mass="23166">HIVPTTREESNAVIFCIMDTSGSMGTIKKYLARSFYFLLFQFVRQRYNNVEVVFIAHHTEAKEVTEDEFFHKVESGGTYISSGYKKALEIIEDRYHPSLWNIYAFHCSDGDNFYSDNEKAVDAARELCRMCNLFGYGEIKPSGSAYYSGSMLEVFNQIDNENFQAVVIEKKEDLWSAFKAFMTKDRKTEVAANRTQAEEKA</sequence>
<name>A0A7X9IJH3_9DELT</name>
<feature type="non-terminal residue" evidence="1">
    <location>
        <position position="1"/>
    </location>
</feature>
<evidence type="ECO:0000313" key="2">
    <source>
        <dbReference type="Proteomes" id="UP000524246"/>
    </source>
</evidence>
<evidence type="ECO:0000313" key="1">
    <source>
        <dbReference type="EMBL" id="NMC62635.1"/>
    </source>
</evidence>
<dbReference type="InterPro" id="IPR036465">
    <property type="entry name" value="vWFA_dom_sf"/>
</dbReference>
<dbReference type="CDD" id="cd00198">
    <property type="entry name" value="vWFA"/>
    <property type="match status" value="1"/>
</dbReference>
<protein>
    <submittedName>
        <fullName evidence="1">DUF444 family protein</fullName>
    </submittedName>
</protein>